<reference evidence="2 3" key="1">
    <citation type="submission" date="2022-12" db="EMBL/GenBank/DDBJ databases">
        <authorList>
            <person name="Muema E."/>
        </authorList>
    </citation>
    <scope>NUCLEOTIDE SEQUENCE [LARGE SCALE GENOMIC DNA]</scope>
    <source>
        <strain evidence="3">1330</strain>
    </source>
</reference>
<proteinExistence type="predicted"/>
<feature type="compositionally biased region" description="Basic and acidic residues" evidence="1">
    <location>
        <begin position="58"/>
        <end position="69"/>
    </location>
</feature>
<gene>
    <name evidence="2" type="ORF">O7A05_09120</name>
</gene>
<keyword evidence="3" id="KW-1185">Reference proteome</keyword>
<evidence type="ECO:0000313" key="2">
    <source>
        <dbReference type="EMBL" id="MEI9402324.1"/>
    </source>
</evidence>
<feature type="region of interest" description="Disordered" evidence="1">
    <location>
        <begin position="47"/>
        <end position="69"/>
    </location>
</feature>
<accession>A0ABU8KBW3</accession>
<dbReference type="EMBL" id="JAPYKO010000004">
    <property type="protein sequence ID" value="MEI9402324.1"/>
    <property type="molecule type" value="Genomic_DNA"/>
</dbReference>
<name>A0ABU8KBW3_9HYPH</name>
<evidence type="ECO:0000256" key="1">
    <source>
        <dbReference type="SAM" id="MobiDB-lite"/>
    </source>
</evidence>
<evidence type="ECO:0000313" key="3">
    <source>
        <dbReference type="Proteomes" id="UP001366503"/>
    </source>
</evidence>
<comment type="caution">
    <text evidence="2">The sequence shown here is derived from an EMBL/GenBank/DDBJ whole genome shotgun (WGS) entry which is preliminary data.</text>
</comment>
<protein>
    <submittedName>
        <fullName evidence="2">Uncharacterized protein</fullName>
    </submittedName>
</protein>
<dbReference type="RefSeq" id="WP_337092659.1">
    <property type="nucleotide sequence ID" value="NZ_JAPYKO010000004.1"/>
</dbReference>
<dbReference type="Proteomes" id="UP001366503">
    <property type="component" value="Unassembled WGS sequence"/>
</dbReference>
<organism evidence="2 3">
    <name type="scientific">Mesorhizobium argentiipisi</name>
    <dbReference type="NCBI Taxonomy" id="3015175"/>
    <lineage>
        <taxon>Bacteria</taxon>
        <taxon>Pseudomonadati</taxon>
        <taxon>Pseudomonadota</taxon>
        <taxon>Alphaproteobacteria</taxon>
        <taxon>Hyphomicrobiales</taxon>
        <taxon>Phyllobacteriaceae</taxon>
        <taxon>Mesorhizobium</taxon>
    </lineage>
</organism>
<sequence length="69" mass="7754">MSDTAFKSAPYASYTTIELARAADAPRLSTAERIRMLDEISRRERVEAGDMDSMTPGERLRFIKSGEAR</sequence>